<proteinExistence type="inferred from homology"/>
<comment type="catalytic activity">
    <reaction evidence="14">
        <text>S-sulfanyl-L-cysteinyl-[SoxY protein] + thiosulfate + 2 Fe(III)-[cytochrome c] = S-(2-sulfodisulfanyl)-L-cysteinyl-[SoxY protein] + 2 Fe(II)-[cytochrome c] + 2 H(+)</text>
        <dbReference type="Rhea" id="RHEA:51224"/>
        <dbReference type="Rhea" id="RHEA-COMP:10350"/>
        <dbReference type="Rhea" id="RHEA-COMP:14399"/>
        <dbReference type="Rhea" id="RHEA-COMP:14689"/>
        <dbReference type="Rhea" id="RHEA-COMP:14690"/>
        <dbReference type="ChEBI" id="CHEBI:15378"/>
        <dbReference type="ChEBI" id="CHEBI:29033"/>
        <dbReference type="ChEBI" id="CHEBI:29034"/>
        <dbReference type="ChEBI" id="CHEBI:33542"/>
        <dbReference type="ChEBI" id="CHEBI:61963"/>
        <dbReference type="ChEBI" id="CHEBI:140664"/>
        <dbReference type="EC" id="2.8.5.2"/>
    </reaction>
</comment>
<comment type="caution">
    <text evidence="16">The sequence shown here is derived from an EMBL/GenBank/DDBJ whole genome shotgun (WGS) entry which is preliminary data.</text>
</comment>
<dbReference type="GO" id="GO:0009055">
    <property type="term" value="F:electron transfer activity"/>
    <property type="evidence" value="ECO:0007669"/>
    <property type="project" value="InterPro"/>
</dbReference>
<keyword evidence="5" id="KW-0349">Heme</keyword>
<reference evidence="16" key="1">
    <citation type="submission" date="2016-10" db="EMBL/GenBank/DDBJ databases">
        <title>Sequence of Gallionella enrichment culture.</title>
        <authorList>
            <person name="Poehlein A."/>
            <person name="Muehling M."/>
            <person name="Daniel R."/>
        </authorList>
    </citation>
    <scope>NUCLEOTIDE SEQUENCE</scope>
</reference>
<dbReference type="GO" id="GO:0070069">
    <property type="term" value="C:cytochrome complex"/>
    <property type="evidence" value="ECO:0007669"/>
    <property type="project" value="InterPro"/>
</dbReference>
<dbReference type="NCBIfam" id="TIGR04484">
    <property type="entry name" value="thiosulf_SoxA"/>
    <property type="match status" value="1"/>
</dbReference>
<dbReference type="GO" id="GO:0042597">
    <property type="term" value="C:periplasmic space"/>
    <property type="evidence" value="ECO:0007669"/>
    <property type="project" value="UniProtKB-SubCell"/>
</dbReference>
<organism evidence="16">
    <name type="scientific">mine drainage metagenome</name>
    <dbReference type="NCBI Taxonomy" id="410659"/>
    <lineage>
        <taxon>unclassified sequences</taxon>
        <taxon>metagenomes</taxon>
        <taxon>ecological metagenomes</taxon>
    </lineage>
</organism>
<dbReference type="Gene3D" id="1.10.760.10">
    <property type="entry name" value="Cytochrome c-like domain"/>
    <property type="match status" value="2"/>
</dbReference>
<evidence type="ECO:0000256" key="3">
    <source>
        <dbReference type="ARBA" id="ARBA00019364"/>
    </source>
</evidence>
<evidence type="ECO:0000256" key="11">
    <source>
        <dbReference type="ARBA" id="ARBA00023004"/>
    </source>
</evidence>
<evidence type="ECO:0000256" key="8">
    <source>
        <dbReference type="ARBA" id="ARBA00022729"/>
    </source>
</evidence>
<evidence type="ECO:0000256" key="1">
    <source>
        <dbReference type="ARBA" id="ARBA00004418"/>
    </source>
</evidence>
<keyword evidence="11" id="KW-0408">Iron</keyword>
<evidence type="ECO:0000256" key="4">
    <source>
        <dbReference type="ARBA" id="ARBA00022448"/>
    </source>
</evidence>
<dbReference type="GO" id="GO:0020037">
    <property type="term" value="F:heme binding"/>
    <property type="evidence" value="ECO:0007669"/>
    <property type="project" value="InterPro"/>
</dbReference>
<dbReference type="SUPFAM" id="SSF46626">
    <property type="entry name" value="Cytochrome c"/>
    <property type="match status" value="2"/>
</dbReference>
<dbReference type="InterPro" id="IPR009056">
    <property type="entry name" value="Cyt_c-like_dom"/>
</dbReference>
<sequence length="276" mass="30372">MKKTLLALVGTGLLFGGVAANATPEQDRLNLDKYFTNKYPDIKLDKYVYGALAFDADSMAQYDSIMDFPPFGTVIDQGQKMWDTPFKNGKTYASCFPNGGKNVAGNYPYFDDKAGKVVTFEDAINTCRTTNGEAAYKLGDPATMGKLTSYARTLSDGMLMNIKVNGAAAEAAYEKGKAQFYSRHGQLGFSCASCHVYNAGNHLRSELLSPIIGQATHWPVFRGGENLVTLQNRYVGCHKMIRAVPFAVGSEEYNDLEYFHSYISNGLPMKASVFRK</sequence>
<evidence type="ECO:0000256" key="9">
    <source>
        <dbReference type="ARBA" id="ARBA00022764"/>
    </source>
</evidence>
<evidence type="ECO:0000256" key="13">
    <source>
        <dbReference type="ARBA" id="ARBA00048077"/>
    </source>
</evidence>
<dbReference type="EC" id="2.8.5.2" evidence="2"/>
<evidence type="ECO:0000313" key="16">
    <source>
        <dbReference type="EMBL" id="OIQ65522.1"/>
    </source>
</evidence>
<accession>A0A1J5P369</accession>
<name>A0A1J5P369_9ZZZZ</name>
<dbReference type="PIRSF" id="PIRSF038455">
    <property type="entry name" value="SoxA"/>
    <property type="match status" value="1"/>
</dbReference>
<dbReference type="InterPro" id="IPR025710">
    <property type="entry name" value="SoxA"/>
</dbReference>
<keyword evidence="4" id="KW-0813">Transport</keyword>
<evidence type="ECO:0000256" key="10">
    <source>
        <dbReference type="ARBA" id="ARBA00022982"/>
    </source>
</evidence>
<keyword evidence="7" id="KW-0479">Metal-binding</keyword>
<feature type="domain" description="Cytochrome c" evidence="15">
    <location>
        <begin position="77"/>
        <end position="160"/>
    </location>
</feature>
<evidence type="ECO:0000256" key="2">
    <source>
        <dbReference type="ARBA" id="ARBA00012408"/>
    </source>
</evidence>
<evidence type="ECO:0000256" key="14">
    <source>
        <dbReference type="ARBA" id="ARBA00048423"/>
    </source>
</evidence>
<evidence type="ECO:0000256" key="7">
    <source>
        <dbReference type="ARBA" id="ARBA00022723"/>
    </source>
</evidence>
<protein>
    <recommendedName>
        <fullName evidence="3">L-cysteine S-thiosulfotransferase subunit SoxA</fullName>
        <ecNumber evidence="2">2.8.5.2</ecNumber>
    </recommendedName>
</protein>
<comment type="catalytic activity">
    <reaction evidence="13">
        <text>L-cysteinyl-[SoxY protein] + thiosulfate + 2 Fe(III)-[cytochrome c] = S-sulfosulfanyl-L-cysteinyl-[SoxY protein] + 2 Fe(II)-[cytochrome c] + 2 H(+)</text>
        <dbReference type="Rhea" id="RHEA:56720"/>
        <dbReference type="Rhea" id="RHEA-COMP:10350"/>
        <dbReference type="Rhea" id="RHEA-COMP:14328"/>
        <dbReference type="Rhea" id="RHEA-COMP:14399"/>
        <dbReference type="Rhea" id="RHEA-COMP:14691"/>
        <dbReference type="ChEBI" id="CHEBI:15378"/>
        <dbReference type="ChEBI" id="CHEBI:29033"/>
        <dbReference type="ChEBI" id="CHEBI:29034"/>
        <dbReference type="ChEBI" id="CHEBI:29950"/>
        <dbReference type="ChEBI" id="CHEBI:33542"/>
        <dbReference type="ChEBI" id="CHEBI:139321"/>
        <dbReference type="EC" id="2.8.5.2"/>
    </reaction>
</comment>
<keyword evidence="9" id="KW-0574">Periplasm</keyword>
<dbReference type="AlphaFoldDB" id="A0A1J5P369"/>
<comment type="similarity">
    <text evidence="12">Belongs to the SoxA family.</text>
</comment>
<dbReference type="GO" id="GO:0046872">
    <property type="term" value="F:metal ion binding"/>
    <property type="evidence" value="ECO:0007669"/>
    <property type="project" value="UniProtKB-KW"/>
</dbReference>
<evidence type="ECO:0000256" key="5">
    <source>
        <dbReference type="ARBA" id="ARBA00022617"/>
    </source>
</evidence>
<evidence type="ECO:0000259" key="15">
    <source>
        <dbReference type="Pfam" id="PF21342"/>
    </source>
</evidence>
<dbReference type="InterPro" id="IPR036909">
    <property type="entry name" value="Cyt_c-like_dom_sf"/>
</dbReference>
<evidence type="ECO:0000256" key="6">
    <source>
        <dbReference type="ARBA" id="ARBA00022679"/>
    </source>
</evidence>
<dbReference type="GO" id="GO:0019417">
    <property type="term" value="P:sulfur oxidation"/>
    <property type="evidence" value="ECO:0007669"/>
    <property type="project" value="InterPro"/>
</dbReference>
<dbReference type="GO" id="GO:0016740">
    <property type="term" value="F:transferase activity"/>
    <property type="evidence" value="ECO:0007669"/>
    <property type="project" value="UniProtKB-KW"/>
</dbReference>
<keyword evidence="10" id="KW-0249">Electron transport</keyword>
<keyword evidence="16" id="KW-0560">Oxidoreductase</keyword>
<evidence type="ECO:0000256" key="12">
    <source>
        <dbReference type="ARBA" id="ARBA00025746"/>
    </source>
</evidence>
<keyword evidence="8" id="KW-0732">Signal</keyword>
<dbReference type="EMBL" id="MLJW01007258">
    <property type="protein sequence ID" value="OIQ65522.1"/>
    <property type="molecule type" value="Genomic_DNA"/>
</dbReference>
<dbReference type="Pfam" id="PF21342">
    <property type="entry name" value="SoxA-TsdA_cyt-c"/>
    <property type="match status" value="1"/>
</dbReference>
<gene>
    <name evidence="16" type="primary">soxA_13</name>
    <name evidence="16" type="ORF">GALL_529180</name>
</gene>
<comment type="subcellular location">
    <subcellularLocation>
        <location evidence="1">Periplasm</location>
    </subcellularLocation>
</comment>
<dbReference type="GO" id="GO:0016669">
    <property type="term" value="F:oxidoreductase activity, acting on a sulfur group of donors, cytochrome as acceptor"/>
    <property type="evidence" value="ECO:0007669"/>
    <property type="project" value="InterPro"/>
</dbReference>
<keyword evidence="6" id="KW-0808">Transferase</keyword>